<evidence type="ECO:0000259" key="7">
    <source>
        <dbReference type="PROSITE" id="PS51352"/>
    </source>
</evidence>
<dbReference type="PRINTS" id="PR00421">
    <property type="entry name" value="THIOREDOXIN"/>
</dbReference>
<evidence type="ECO:0000256" key="2">
    <source>
        <dbReference type="ARBA" id="ARBA00022448"/>
    </source>
</evidence>
<feature type="domain" description="Thioredoxin" evidence="7">
    <location>
        <begin position="1"/>
        <end position="116"/>
    </location>
</feature>
<evidence type="ECO:0000256" key="5">
    <source>
        <dbReference type="ARBA" id="ARBA00023284"/>
    </source>
</evidence>
<keyword evidence="5" id="KW-0676">Redox-active center</keyword>
<dbReference type="RefSeq" id="WP_070237244.1">
    <property type="nucleotide sequence ID" value="NZ_CP017478.1"/>
</dbReference>
<dbReference type="InterPro" id="IPR013766">
    <property type="entry name" value="Thioredoxin_domain"/>
</dbReference>
<sequence length="120" mass="13872">MTELLTKETFLEKVFNFEKNKEWKFEGDKPCIIDFYADWCGPCKMIAPILEELSEEYKDSINIYKIDTEVEQELSAAFAIRSIPSMLFCPMDEQPQMAQGALPKQELERIIGDVLKVAVK</sequence>
<dbReference type="SUPFAM" id="SSF52833">
    <property type="entry name" value="Thioredoxin-like"/>
    <property type="match status" value="1"/>
</dbReference>
<dbReference type="AlphaFoldDB" id="A0A1D8P927"/>
<accession>A0A1D8P927</accession>
<dbReference type="PROSITE" id="PS51352">
    <property type="entry name" value="THIOREDOXIN_2"/>
    <property type="match status" value="1"/>
</dbReference>
<dbReference type="STRING" id="1850246.LPB138_10485"/>
<dbReference type="EMBL" id="CP017478">
    <property type="protein sequence ID" value="AOW21080.1"/>
    <property type="molecule type" value="Genomic_DNA"/>
</dbReference>
<gene>
    <name evidence="8" type="ORF">LPB138_10485</name>
</gene>
<dbReference type="InterPro" id="IPR005746">
    <property type="entry name" value="Thioredoxin"/>
</dbReference>
<dbReference type="GO" id="GO:0005737">
    <property type="term" value="C:cytoplasm"/>
    <property type="evidence" value="ECO:0007669"/>
    <property type="project" value="TreeGrafter"/>
</dbReference>
<organism evidence="8 9">
    <name type="scientific">Urechidicola croceus</name>
    <dbReference type="NCBI Taxonomy" id="1850246"/>
    <lineage>
        <taxon>Bacteria</taxon>
        <taxon>Pseudomonadati</taxon>
        <taxon>Bacteroidota</taxon>
        <taxon>Flavobacteriia</taxon>
        <taxon>Flavobacteriales</taxon>
        <taxon>Flavobacteriaceae</taxon>
        <taxon>Urechidicola</taxon>
    </lineage>
</organism>
<evidence type="ECO:0000256" key="1">
    <source>
        <dbReference type="ARBA" id="ARBA00008987"/>
    </source>
</evidence>
<dbReference type="FunFam" id="3.40.30.10:FF:000229">
    <property type="entry name" value="Thioredoxin (TRX)"/>
    <property type="match status" value="1"/>
</dbReference>
<keyword evidence="3" id="KW-0249">Electron transport</keyword>
<dbReference type="PROSITE" id="PS00194">
    <property type="entry name" value="THIOREDOXIN_1"/>
    <property type="match status" value="1"/>
</dbReference>
<dbReference type="PANTHER" id="PTHR45663">
    <property type="entry name" value="GEO12009P1"/>
    <property type="match status" value="1"/>
</dbReference>
<evidence type="ECO:0000313" key="8">
    <source>
        <dbReference type="EMBL" id="AOW21080.1"/>
    </source>
</evidence>
<proteinExistence type="inferred from homology"/>
<comment type="similarity">
    <text evidence="1">Belongs to the thioredoxin family.</text>
</comment>
<protein>
    <recommendedName>
        <fullName evidence="6">Thioredoxin</fullName>
    </recommendedName>
</protein>
<dbReference type="CDD" id="cd02947">
    <property type="entry name" value="TRX_family"/>
    <property type="match status" value="1"/>
</dbReference>
<keyword evidence="2" id="KW-0813">Transport</keyword>
<dbReference type="PANTHER" id="PTHR45663:SF11">
    <property type="entry name" value="GEO12009P1"/>
    <property type="match status" value="1"/>
</dbReference>
<keyword evidence="9" id="KW-1185">Reference proteome</keyword>
<keyword evidence="4" id="KW-1015">Disulfide bond</keyword>
<evidence type="ECO:0000256" key="6">
    <source>
        <dbReference type="NCBIfam" id="TIGR01068"/>
    </source>
</evidence>
<dbReference type="InterPro" id="IPR036249">
    <property type="entry name" value="Thioredoxin-like_sf"/>
</dbReference>
<dbReference type="GO" id="GO:0015035">
    <property type="term" value="F:protein-disulfide reductase activity"/>
    <property type="evidence" value="ECO:0007669"/>
    <property type="project" value="UniProtKB-UniRule"/>
</dbReference>
<dbReference type="Gene3D" id="3.40.30.10">
    <property type="entry name" value="Glutaredoxin"/>
    <property type="match status" value="1"/>
</dbReference>
<evidence type="ECO:0000313" key="9">
    <source>
        <dbReference type="Proteomes" id="UP000176050"/>
    </source>
</evidence>
<dbReference type="Pfam" id="PF00085">
    <property type="entry name" value="Thioredoxin"/>
    <property type="match status" value="1"/>
</dbReference>
<evidence type="ECO:0000256" key="3">
    <source>
        <dbReference type="ARBA" id="ARBA00022982"/>
    </source>
</evidence>
<dbReference type="InterPro" id="IPR017937">
    <property type="entry name" value="Thioredoxin_CS"/>
</dbReference>
<dbReference type="NCBIfam" id="TIGR01068">
    <property type="entry name" value="thioredoxin"/>
    <property type="match status" value="1"/>
</dbReference>
<dbReference type="Proteomes" id="UP000176050">
    <property type="component" value="Chromosome"/>
</dbReference>
<name>A0A1D8P927_9FLAO</name>
<dbReference type="OrthoDB" id="9790390at2"/>
<reference evidence="8 9" key="1">
    <citation type="submission" date="2016-10" db="EMBL/GenBank/DDBJ databases">
        <title>Lutibacter sp. LPB0138, isolated from marine gastropod.</title>
        <authorList>
            <person name="Kim E."/>
            <person name="Yi H."/>
        </authorList>
    </citation>
    <scope>NUCLEOTIDE SEQUENCE [LARGE SCALE GENOMIC DNA]</scope>
    <source>
        <strain evidence="8 9">LPB0138</strain>
    </source>
</reference>
<dbReference type="KEGG" id="lul:LPB138_10485"/>
<evidence type="ECO:0000256" key="4">
    <source>
        <dbReference type="ARBA" id="ARBA00023157"/>
    </source>
</evidence>